<evidence type="ECO:0000259" key="1">
    <source>
        <dbReference type="PROSITE" id="PS50181"/>
    </source>
</evidence>
<dbReference type="InterPro" id="IPR001810">
    <property type="entry name" value="F-box_dom"/>
</dbReference>
<name>A0A8S2KAH3_9BILA</name>
<reference evidence="2" key="1">
    <citation type="submission" date="2021-02" db="EMBL/GenBank/DDBJ databases">
        <authorList>
            <person name="Nowell W R."/>
        </authorList>
    </citation>
    <scope>NUCLEOTIDE SEQUENCE</scope>
</reference>
<dbReference type="EMBL" id="CAJOBH010001269">
    <property type="protein sequence ID" value="CAF3845127.1"/>
    <property type="molecule type" value="Genomic_DNA"/>
</dbReference>
<dbReference type="Proteomes" id="UP000681967">
    <property type="component" value="Unassembled WGS sequence"/>
</dbReference>
<dbReference type="AlphaFoldDB" id="A0A8S2KAH3"/>
<feature type="non-terminal residue" evidence="2">
    <location>
        <position position="1"/>
    </location>
</feature>
<comment type="caution">
    <text evidence="2">The sequence shown here is derived from an EMBL/GenBank/DDBJ whole genome shotgun (WGS) entry which is preliminary data.</text>
</comment>
<dbReference type="PROSITE" id="PS50181">
    <property type="entry name" value="FBOX"/>
    <property type="match status" value="1"/>
</dbReference>
<accession>A0A8S2KAH3</accession>
<proteinExistence type="predicted"/>
<sequence length="609" mass="70871">SNNMVLSKFDDLPAELIVEISDYLDGCDLYYAFYGLSQRINSILDRQCHRLHVRFVRVPKIKFDLYCNRILPRISTRTVSLTLSGDNSSTPGQVALFLSRFNSLAHFFVKLESFKLIDYTKADVEILLPQFPMLTKLKRLSMGEYERLMPFSVDSNELFNENVILPISLRSLAFPYEVTNQWIQTLSTTTSFMIEQMHCHLIHMNVFFLLLQRFPNLKRLTAVITGINQDNLPMESIDCMLHGLRYLNINIAQQVVFDDFARVLRSLTQLHSLSIEALTPRVEFLEARRWETALPSNLSLFRFDLTMTLPVNPDHVELLEPFKSQFWVSRGWFVQCRLRDGGGFFRLSTVQSPIISILYWPDDEELLGSTVTAVYSNVTHVELWWNLSRTAHATCPNVRSIQFYGSGNDIEEPIQANILEMLQNPSFEHIIINDNIPINHTRFALILSKASDNMSILTCSGVWLTTMLEFQQYEWICLIAAMRLRKLIITDGYFIFSNTSLVAFCRTFINLREITMKIESKEDLFFLLNTLENLTMANITLPSTVFDDMTDYRKMIEENTILDNFVVRKQTTSTDICKLLLWIGSRHNLNPLRRSRDLYLKYWNINWHA</sequence>
<feature type="domain" description="F-box" evidence="1">
    <location>
        <begin position="6"/>
        <end position="58"/>
    </location>
</feature>
<evidence type="ECO:0000313" key="3">
    <source>
        <dbReference type="Proteomes" id="UP000681967"/>
    </source>
</evidence>
<gene>
    <name evidence="2" type="ORF">BYL167_LOCUS5523</name>
</gene>
<organism evidence="2 3">
    <name type="scientific">Rotaria magnacalcarata</name>
    <dbReference type="NCBI Taxonomy" id="392030"/>
    <lineage>
        <taxon>Eukaryota</taxon>
        <taxon>Metazoa</taxon>
        <taxon>Spiralia</taxon>
        <taxon>Gnathifera</taxon>
        <taxon>Rotifera</taxon>
        <taxon>Eurotatoria</taxon>
        <taxon>Bdelloidea</taxon>
        <taxon>Philodinida</taxon>
        <taxon>Philodinidae</taxon>
        <taxon>Rotaria</taxon>
    </lineage>
</organism>
<protein>
    <recommendedName>
        <fullName evidence="1">F-box domain-containing protein</fullName>
    </recommendedName>
</protein>
<evidence type="ECO:0000313" key="2">
    <source>
        <dbReference type="EMBL" id="CAF3845127.1"/>
    </source>
</evidence>